<dbReference type="PANTHER" id="PTHR43684:SF1">
    <property type="entry name" value="ENOYL-COA DELTA ISOMERASE 2"/>
    <property type="match status" value="1"/>
</dbReference>
<dbReference type="OMA" id="VVWPKIR"/>
<name>A0A0K3CNX0_RHOTO</name>
<evidence type="ECO:0000313" key="4">
    <source>
        <dbReference type="EMBL" id="CTR10180.1"/>
    </source>
</evidence>
<keyword evidence="2" id="KW-0576">Peroxisome</keyword>
<dbReference type="EMBL" id="CWKI01000012">
    <property type="protein sequence ID" value="CTR10180.1"/>
    <property type="molecule type" value="Genomic_DNA"/>
</dbReference>
<dbReference type="InterPro" id="IPR051053">
    <property type="entry name" value="ECH/Chromodomain_protein"/>
</dbReference>
<keyword evidence="3 4" id="KW-0413">Isomerase</keyword>
<dbReference type="SUPFAM" id="SSF52096">
    <property type="entry name" value="ClpP/crotonase"/>
    <property type="match status" value="1"/>
</dbReference>
<evidence type="ECO:0000256" key="3">
    <source>
        <dbReference type="ARBA" id="ARBA00023235"/>
    </source>
</evidence>
<dbReference type="GO" id="GO:0004165">
    <property type="term" value="F:delta(3)-delta(2)-enoyl-CoA isomerase activity"/>
    <property type="evidence" value="ECO:0007669"/>
    <property type="project" value="UniProtKB-ARBA"/>
</dbReference>
<evidence type="ECO:0000256" key="2">
    <source>
        <dbReference type="ARBA" id="ARBA00023140"/>
    </source>
</evidence>
<dbReference type="GO" id="GO:0006635">
    <property type="term" value="P:fatty acid beta-oxidation"/>
    <property type="evidence" value="ECO:0007669"/>
    <property type="project" value="TreeGrafter"/>
</dbReference>
<gene>
    <name evidence="4" type="primary">FGENESH: predicted gene_12.201</name>
    <name evidence="4" type="ORF">BN2166_0060410</name>
</gene>
<dbReference type="AlphaFoldDB" id="A0A0K3CNX0"/>
<accession>A0A0K3CNX0</accession>
<dbReference type="Proteomes" id="UP000199069">
    <property type="component" value="Unassembled WGS sequence"/>
</dbReference>
<dbReference type="Pfam" id="PF00378">
    <property type="entry name" value="ECH_1"/>
    <property type="match status" value="2"/>
</dbReference>
<dbReference type="InterPro" id="IPR029045">
    <property type="entry name" value="ClpP/crotonase-like_dom_sf"/>
</dbReference>
<proteinExistence type="predicted"/>
<dbReference type="STRING" id="5286.A0A0K3CNX0"/>
<organism evidence="4 5">
    <name type="scientific">Rhodotorula toruloides</name>
    <name type="common">Yeast</name>
    <name type="synonym">Rhodosporidium toruloides</name>
    <dbReference type="NCBI Taxonomy" id="5286"/>
    <lineage>
        <taxon>Eukaryota</taxon>
        <taxon>Fungi</taxon>
        <taxon>Dikarya</taxon>
        <taxon>Basidiomycota</taxon>
        <taxon>Pucciniomycotina</taxon>
        <taxon>Microbotryomycetes</taxon>
        <taxon>Sporidiobolales</taxon>
        <taxon>Sporidiobolaceae</taxon>
        <taxon>Rhodotorula</taxon>
    </lineage>
</organism>
<reference evidence="4 5" key="1">
    <citation type="submission" date="2015-07" db="EMBL/GenBank/DDBJ databases">
        <authorList>
            <person name="Cajimat M.N.B."/>
            <person name="Milazzo M.L."/>
            <person name="Fulhorst C.F."/>
        </authorList>
    </citation>
    <scope>NUCLEOTIDE SEQUENCE [LARGE SCALE GENOMIC DNA]</scope>
    <source>
        <strain evidence="4">Single colony</strain>
    </source>
</reference>
<protein>
    <submittedName>
        <fullName evidence="4">BY PROTMAP: gi|472586255|gb|EMS23783.1| peroxisomal 3,2-trans-enoyl-CoA isomerase [Rhodosporidium toruloides NP11] gi|647397659|emb|CDR40882.1| RHTO0S05e08306g1_1 [Rhodosporidium toruloides]</fullName>
    </submittedName>
</protein>
<evidence type="ECO:0000256" key="1">
    <source>
        <dbReference type="ARBA" id="ARBA00004275"/>
    </source>
</evidence>
<keyword evidence="5" id="KW-1185">Reference proteome</keyword>
<dbReference type="PANTHER" id="PTHR43684">
    <property type="match status" value="1"/>
</dbReference>
<comment type="subcellular location">
    <subcellularLocation>
        <location evidence="1">Peroxisome</location>
    </subcellularLocation>
</comment>
<evidence type="ECO:0000313" key="5">
    <source>
        <dbReference type="Proteomes" id="UP000199069"/>
    </source>
</evidence>
<dbReference type="Gene3D" id="3.90.226.10">
    <property type="entry name" value="2-enoyl-CoA Hydratase, Chain A, domain 1"/>
    <property type="match status" value="2"/>
</dbReference>
<dbReference type="CDD" id="cd06558">
    <property type="entry name" value="crotonase-like"/>
    <property type="match status" value="1"/>
</dbReference>
<dbReference type="InterPro" id="IPR001753">
    <property type="entry name" value="Enoyl-CoA_hydra/iso"/>
</dbReference>
<dbReference type="GO" id="GO:0005782">
    <property type="term" value="C:peroxisomal matrix"/>
    <property type="evidence" value="ECO:0007669"/>
    <property type="project" value="TreeGrafter"/>
</dbReference>
<sequence length="250" mass="27411">MAPADAILVEIQAPFAIITLNQPQKKNALDSTLYKRLSSILQDIDRKPEVFVTVLTGKGDFFSAGADVKATREAFSGEDARVSALERLSGGNLDLTRSFYRHSKILYCDFIYAVENAYFLTPFSAISLVCEGGASQSLIQRMGLAKANEALLFGKKLSAQELHQNGFFNGLFPPQPDTSFRKALLASLEQQLAGLELDAIVKSKQLIRAALPDPEQANAREVFAGAERFATGKPQARFAQLASKQMRHKI</sequence>